<evidence type="ECO:0000313" key="1">
    <source>
        <dbReference type="EMBL" id="OKH30891.1"/>
    </source>
</evidence>
<dbReference type="AlphaFoldDB" id="A0A1U7I3X6"/>
<accession>A0A1U7I3X6</accession>
<comment type="caution">
    <text evidence="1">The sequence shown here is derived from an EMBL/GenBank/DDBJ whole genome shotgun (WGS) entry which is preliminary data.</text>
</comment>
<organism evidence="1 2">
    <name type="scientific">[Phormidium ambiguum] IAM M-71</name>
    <dbReference type="NCBI Taxonomy" id="454136"/>
    <lineage>
        <taxon>Bacteria</taxon>
        <taxon>Bacillati</taxon>
        <taxon>Cyanobacteriota</taxon>
        <taxon>Cyanophyceae</taxon>
        <taxon>Oscillatoriophycideae</taxon>
        <taxon>Aerosakkonematales</taxon>
        <taxon>Aerosakkonemataceae</taxon>
        <taxon>Floridanema</taxon>
    </lineage>
</organism>
<proteinExistence type="predicted"/>
<dbReference type="Proteomes" id="UP000185860">
    <property type="component" value="Unassembled WGS sequence"/>
</dbReference>
<gene>
    <name evidence="1" type="ORF">NIES2119_29915</name>
</gene>
<dbReference type="RefSeq" id="WP_073597139.1">
    <property type="nucleotide sequence ID" value="NZ_MRCE01000057.1"/>
</dbReference>
<reference evidence="1 2" key="1">
    <citation type="submission" date="2016-11" db="EMBL/GenBank/DDBJ databases">
        <title>Draft Genome Sequences of Nine Cyanobacterial Strains from Diverse Habitats.</title>
        <authorList>
            <person name="Zhu T."/>
            <person name="Hou S."/>
            <person name="Lu X."/>
            <person name="Hess W.R."/>
        </authorList>
    </citation>
    <scope>NUCLEOTIDE SEQUENCE [LARGE SCALE GENOMIC DNA]</scope>
    <source>
        <strain evidence="1 2">IAM M-71</strain>
    </source>
</reference>
<dbReference type="EMBL" id="MRCE01000057">
    <property type="protein sequence ID" value="OKH30891.1"/>
    <property type="molecule type" value="Genomic_DNA"/>
</dbReference>
<sequence length="128" mass="15005">MPKVFLKAESKSFLKQCEHLFPNGFPVTAATPEREMDWYWKTSLLGKFKFTLINFIRHQKWIWLNPNADPPFFILDSYALLFPQNQALLKLLKTHYWNGIIPKWIDPTNPLKNSIKILASEVESLIAD</sequence>
<name>A0A1U7I3X6_9CYAN</name>
<evidence type="ECO:0000313" key="2">
    <source>
        <dbReference type="Proteomes" id="UP000185860"/>
    </source>
</evidence>
<dbReference type="STRING" id="454136.NIES2119_29915"/>
<protein>
    <submittedName>
        <fullName evidence="1">Uncharacterized protein</fullName>
    </submittedName>
</protein>